<dbReference type="InterPro" id="IPR055178">
    <property type="entry name" value="RsdA/BaiN/AoA(So)-like_dom"/>
</dbReference>
<dbReference type="Gene3D" id="3.50.50.60">
    <property type="entry name" value="FAD/NAD(P)-binding domain"/>
    <property type="match status" value="1"/>
</dbReference>
<feature type="domain" description="RsdA/BaiN/AoA(So)-like Rossmann fold-like" evidence="4">
    <location>
        <begin position="7"/>
        <end position="400"/>
    </location>
</feature>
<keyword evidence="2" id="KW-0285">Flavoprotein</keyword>
<sequence>MAKSGVIAIIGGGPAGLMAAECARAQGAEVHLFDHKGSVGRKVLIAGKGGLNLTHSEPRPAFDLRYRERATEVGRWLDSFDGDAFRAWVHDFGIETMVGSSGRVFPEDLKAAPLLRGWVKRLKAQGVHFHVDTRWQGFDETGACKFATSADTFTQSFDAVVLALGGGSWPQLGSDGQWPQLLEAKNVRVRPLLPANCGFETRWSEYFKSRFAGQALKRVRASRFDDSDLEATRIGECVITEYGLEGSLLYALSAPLRDRILARGEAMLELDLQPDVERATLVHRLSQPRGGRSLGEHLRRKGGLNPVQVGLVFEQLGKGDHGADACANAIKSCRIRLRAPRPIEEAISSAGGVCFDSLDGNLMLTALPGVFCAGEMIDWEAPTGGYLLTACMASGKVAGEAAAKWIKGAA</sequence>
<keyword evidence="3" id="KW-0274">FAD</keyword>
<protein>
    <submittedName>
        <fullName evidence="6">TIGR03862 family flavoprotein</fullName>
    </submittedName>
</protein>
<proteinExistence type="predicted"/>
<dbReference type="RefSeq" id="WP_220379405.1">
    <property type="nucleotide sequence ID" value="NZ_CP080544.1"/>
</dbReference>
<dbReference type="Gene3D" id="1.10.8.260">
    <property type="entry name" value="HI0933 insert domain-like"/>
    <property type="match status" value="1"/>
</dbReference>
<evidence type="ECO:0000259" key="4">
    <source>
        <dbReference type="Pfam" id="PF03486"/>
    </source>
</evidence>
<gene>
    <name evidence="6" type="ORF">H8L67_08500</name>
</gene>
<dbReference type="SUPFAM" id="SSF160996">
    <property type="entry name" value="HI0933 insert domain-like"/>
    <property type="match status" value="1"/>
</dbReference>
<dbReference type="NCBIfam" id="TIGR03862">
    <property type="entry name" value="flavo_PP4765"/>
    <property type="match status" value="1"/>
</dbReference>
<dbReference type="InterPro" id="IPR036188">
    <property type="entry name" value="FAD/NAD-bd_sf"/>
</dbReference>
<evidence type="ECO:0000313" key="7">
    <source>
        <dbReference type="Proteomes" id="UP000824755"/>
    </source>
</evidence>
<dbReference type="PRINTS" id="PR00368">
    <property type="entry name" value="FADPNR"/>
</dbReference>
<dbReference type="PANTHER" id="PTHR42887">
    <property type="entry name" value="OS12G0638800 PROTEIN"/>
    <property type="match status" value="1"/>
</dbReference>
<evidence type="ECO:0000259" key="5">
    <source>
        <dbReference type="Pfam" id="PF22780"/>
    </source>
</evidence>
<dbReference type="EMBL" id="CP080544">
    <property type="protein sequence ID" value="QYR52620.1"/>
    <property type="molecule type" value="Genomic_DNA"/>
</dbReference>
<accession>A0ABX8WLY3</accession>
<dbReference type="InterPro" id="IPR057661">
    <property type="entry name" value="RsdA/BaiN/AoA(So)_Rossmann"/>
</dbReference>
<reference evidence="6 7" key="1">
    <citation type="submission" date="2021-08" db="EMBL/GenBank/DDBJ databases">
        <title>Lysobacter sp. strain CJ11 Genome sequencing and assembly.</title>
        <authorList>
            <person name="Kim I."/>
        </authorList>
    </citation>
    <scope>NUCLEOTIDE SEQUENCE [LARGE SCALE GENOMIC DNA]</scope>
    <source>
        <strain evidence="6 7">CJ11</strain>
    </source>
</reference>
<dbReference type="SUPFAM" id="SSF51905">
    <property type="entry name" value="FAD/NAD(P)-binding domain"/>
    <property type="match status" value="1"/>
</dbReference>
<evidence type="ECO:0000313" key="6">
    <source>
        <dbReference type="EMBL" id="QYR52620.1"/>
    </source>
</evidence>
<evidence type="ECO:0000256" key="1">
    <source>
        <dbReference type="ARBA" id="ARBA00001974"/>
    </source>
</evidence>
<dbReference type="NCBIfam" id="TIGR00275">
    <property type="entry name" value="aminoacetone oxidase family FAD-binding enzyme"/>
    <property type="match status" value="1"/>
</dbReference>
<organism evidence="6 7">
    <name type="scientific">Lysobacter soyae</name>
    <dbReference type="NCBI Taxonomy" id="2764185"/>
    <lineage>
        <taxon>Bacteria</taxon>
        <taxon>Pseudomonadati</taxon>
        <taxon>Pseudomonadota</taxon>
        <taxon>Gammaproteobacteria</taxon>
        <taxon>Lysobacterales</taxon>
        <taxon>Lysobacteraceae</taxon>
        <taxon>Lysobacter</taxon>
    </lineage>
</organism>
<dbReference type="Proteomes" id="UP000824755">
    <property type="component" value="Chromosome"/>
</dbReference>
<dbReference type="InterPro" id="IPR023166">
    <property type="entry name" value="BaiN-like_dom_sf"/>
</dbReference>
<feature type="domain" description="RsdA/BaiN/AoA(So)-like insert" evidence="5">
    <location>
        <begin position="194"/>
        <end position="348"/>
    </location>
</feature>
<comment type="cofactor">
    <cofactor evidence="1">
        <name>FAD</name>
        <dbReference type="ChEBI" id="CHEBI:57692"/>
    </cofactor>
</comment>
<keyword evidence="7" id="KW-1185">Reference proteome</keyword>
<name>A0ABX8WLY3_9GAMM</name>
<dbReference type="PANTHER" id="PTHR42887:SF1">
    <property type="entry name" value="BLR3961 PROTEIN"/>
    <property type="match status" value="1"/>
</dbReference>
<dbReference type="Pfam" id="PF03486">
    <property type="entry name" value="HI0933_like"/>
    <property type="match status" value="1"/>
</dbReference>
<evidence type="ECO:0000256" key="3">
    <source>
        <dbReference type="ARBA" id="ARBA00022827"/>
    </source>
</evidence>
<dbReference type="Gene3D" id="2.40.30.10">
    <property type="entry name" value="Translation factors"/>
    <property type="match status" value="1"/>
</dbReference>
<dbReference type="InterPro" id="IPR022460">
    <property type="entry name" value="Flavoprotein_PP4765"/>
</dbReference>
<dbReference type="Pfam" id="PF22780">
    <property type="entry name" value="HI0933_like_1st"/>
    <property type="match status" value="1"/>
</dbReference>
<dbReference type="InterPro" id="IPR004792">
    <property type="entry name" value="BaiN-like"/>
</dbReference>
<evidence type="ECO:0000256" key="2">
    <source>
        <dbReference type="ARBA" id="ARBA00022630"/>
    </source>
</evidence>